<dbReference type="GO" id="GO:0006364">
    <property type="term" value="P:rRNA processing"/>
    <property type="evidence" value="ECO:0007669"/>
    <property type="project" value="EnsemblFungi"/>
</dbReference>
<dbReference type="InterPro" id="IPR036691">
    <property type="entry name" value="Endo/exonu/phosph_ase_sf"/>
</dbReference>
<dbReference type="GO" id="GO:0000175">
    <property type="term" value="F:3'-5'-RNA exonuclease activity"/>
    <property type="evidence" value="ECO:0007669"/>
    <property type="project" value="TreeGrafter"/>
</dbReference>
<keyword evidence="6" id="KW-1185">Reference proteome</keyword>
<sequence>MATSVEEQNLAETINNQIDEDKEKHASSTKRNRSRNKTSRGSKGSKVSPEHIAEVRAKREAAKNARREEMIAKGLDPDCPPDLQFIRRPVLALTPKDTPQKDFSFRLMTYNCLAQALIRRKLFPTSGNALKWFKRSQVLLHEFKYYKADVHCLQEVDYIQYQSFWKEEFAKLGCDSQFHRHGTKNHGIAIIWKRDLFTMSDKMLIDYDKESSGDIEPRTTTKNVGLVVALSFTKKVLDKFPQTQKRGILVGTTHLFWHPFGTYERTRQCYVLLKKMKEFQRRVQVLQGNNGDVRNEWSSFVCGDFNAQPFDTPYLSMVSKPISYTGRAKTVIECSTSYTFSKARDGEECDNEDGGNIEKYGDDQPETPVPETFEATAAQAELVNRMAALHNSLNMRAISLYSVGYKHVHIENSGLNNDFNEPEISNWADTWSGLLDYIFLVKEWDFSERQTPDGIDKFQEENGINIKSLLRMPPAKELPDHGQPHEGEYGSDHLSMISDIGLVM</sequence>
<proteinExistence type="inferred from homology"/>
<dbReference type="Gene3D" id="3.60.10.10">
    <property type="entry name" value="Endonuclease/exonuclease/phosphatase"/>
    <property type="match status" value="1"/>
</dbReference>
<evidence type="ECO:0000256" key="2">
    <source>
        <dbReference type="ARBA" id="ARBA00022801"/>
    </source>
</evidence>
<dbReference type="InterPro" id="IPR050410">
    <property type="entry name" value="CCR4/nocturin_mRNA_transcr"/>
</dbReference>
<name>A0A1G4K0Y2_9SACH</name>
<feature type="region of interest" description="Disordered" evidence="3">
    <location>
        <begin position="344"/>
        <end position="369"/>
    </location>
</feature>
<dbReference type="Proteomes" id="UP000190274">
    <property type="component" value="Chromosome H"/>
</dbReference>
<dbReference type="EMBL" id="LT598461">
    <property type="protein sequence ID" value="SCU97196.1"/>
    <property type="molecule type" value="Genomic_DNA"/>
</dbReference>
<evidence type="ECO:0000256" key="1">
    <source>
        <dbReference type="ARBA" id="ARBA00010774"/>
    </source>
</evidence>
<dbReference type="InterPro" id="IPR005135">
    <property type="entry name" value="Endo/exonuclease/phosphatase"/>
</dbReference>
<dbReference type="Pfam" id="PF03372">
    <property type="entry name" value="Exo_endo_phos"/>
    <property type="match status" value="1"/>
</dbReference>
<dbReference type="GO" id="GO:0004521">
    <property type="term" value="F:RNA endonuclease activity"/>
    <property type="evidence" value="ECO:0007669"/>
    <property type="project" value="EnsemblFungi"/>
</dbReference>
<evidence type="ECO:0000256" key="3">
    <source>
        <dbReference type="SAM" id="MobiDB-lite"/>
    </source>
</evidence>
<comment type="similarity">
    <text evidence="1">Belongs to the CCR4/nocturin family.</text>
</comment>
<feature type="domain" description="Endonuclease/exonuclease/phosphatase" evidence="4">
    <location>
        <begin position="108"/>
        <end position="493"/>
    </location>
</feature>
<feature type="compositionally biased region" description="Polar residues" evidence="3">
    <location>
        <begin position="1"/>
        <end position="17"/>
    </location>
</feature>
<dbReference type="OrthoDB" id="428734at2759"/>
<reference evidence="5 6" key="1">
    <citation type="submission" date="2016-03" db="EMBL/GenBank/DDBJ databases">
        <authorList>
            <person name="Devillers H."/>
        </authorList>
    </citation>
    <scope>NUCLEOTIDE SEQUENCE [LARGE SCALE GENOMIC DNA]</scope>
    <source>
        <strain evidence="5">CBS 10888</strain>
    </source>
</reference>
<keyword evidence="2" id="KW-0378">Hydrolase</keyword>
<dbReference type="PANTHER" id="PTHR12121">
    <property type="entry name" value="CARBON CATABOLITE REPRESSOR PROTEIN 4"/>
    <property type="match status" value="1"/>
</dbReference>
<feature type="region of interest" description="Disordered" evidence="3">
    <location>
        <begin position="1"/>
        <end position="51"/>
    </location>
</feature>
<dbReference type="AlphaFoldDB" id="A0A1G4K0Y2"/>
<dbReference type="PANTHER" id="PTHR12121:SF45">
    <property type="entry name" value="NOCTURNIN"/>
    <property type="match status" value="1"/>
</dbReference>
<evidence type="ECO:0000313" key="6">
    <source>
        <dbReference type="Proteomes" id="UP000190274"/>
    </source>
</evidence>
<evidence type="ECO:0000313" key="5">
    <source>
        <dbReference type="EMBL" id="SCU97196.1"/>
    </source>
</evidence>
<organism evidence="5 6">
    <name type="scientific">Lachancea dasiensis</name>
    <dbReference type="NCBI Taxonomy" id="1072105"/>
    <lineage>
        <taxon>Eukaryota</taxon>
        <taxon>Fungi</taxon>
        <taxon>Dikarya</taxon>
        <taxon>Ascomycota</taxon>
        <taxon>Saccharomycotina</taxon>
        <taxon>Saccharomycetes</taxon>
        <taxon>Saccharomycetales</taxon>
        <taxon>Saccharomycetaceae</taxon>
        <taxon>Lachancea</taxon>
    </lineage>
</organism>
<gene>
    <name evidence="5" type="ORF">LADA_0H05006G</name>
</gene>
<accession>A0A1G4K0Y2</accession>
<evidence type="ECO:0000259" key="4">
    <source>
        <dbReference type="Pfam" id="PF03372"/>
    </source>
</evidence>
<protein>
    <submittedName>
        <fullName evidence="5">LADA_0H05006g1_1</fullName>
    </submittedName>
</protein>
<dbReference type="SUPFAM" id="SSF56219">
    <property type="entry name" value="DNase I-like"/>
    <property type="match status" value="1"/>
</dbReference>
<feature type="compositionally biased region" description="Basic residues" evidence="3">
    <location>
        <begin position="27"/>
        <end position="40"/>
    </location>
</feature>